<reference evidence="1" key="1">
    <citation type="submission" date="2018-11" db="EMBL/GenBank/DDBJ databases">
        <authorList>
            <person name="Alioto T."/>
            <person name="Alioto T."/>
        </authorList>
    </citation>
    <scope>NUCLEOTIDE SEQUENCE</scope>
</reference>
<sequence>MAKSLFCVFKLEIVNNDRDIHRHIGGDNEGGYSTVDNKNIQDSSLNTHQATEAKEEDGVEHMNAPTEIGCVYAVVDKSHKTNSSVKNIETASTSAIYAVVDKNRVRHPDEGN</sequence>
<keyword evidence="2" id="KW-1185">Reference proteome</keyword>
<gene>
    <name evidence="1" type="ORF">MGAL_10B005638</name>
</gene>
<proteinExistence type="predicted"/>
<protein>
    <submittedName>
        <fullName evidence="1">Uncharacterized protein</fullName>
    </submittedName>
</protein>
<dbReference type="Proteomes" id="UP000596742">
    <property type="component" value="Unassembled WGS sequence"/>
</dbReference>
<organism evidence="1 2">
    <name type="scientific">Mytilus galloprovincialis</name>
    <name type="common">Mediterranean mussel</name>
    <dbReference type="NCBI Taxonomy" id="29158"/>
    <lineage>
        <taxon>Eukaryota</taxon>
        <taxon>Metazoa</taxon>
        <taxon>Spiralia</taxon>
        <taxon>Lophotrochozoa</taxon>
        <taxon>Mollusca</taxon>
        <taxon>Bivalvia</taxon>
        <taxon>Autobranchia</taxon>
        <taxon>Pteriomorphia</taxon>
        <taxon>Mytilida</taxon>
        <taxon>Mytiloidea</taxon>
        <taxon>Mytilidae</taxon>
        <taxon>Mytilinae</taxon>
        <taxon>Mytilus</taxon>
    </lineage>
</organism>
<dbReference type="AlphaFoldDB" id="A0A8B6FSC9"/>
<dbReference type="EMBL" id="UYJE01007421">
    <property type="protein sequence ID" value="VDI54653.1"/>
    <property type="molecule type" value="Genomic_DNA"/>
</dbReference>
<name>A0A8B6FSC9_MYTGA</name>
<evidence type="ECO:0000313" key="2">
    <source>
        <dbReference type="Proteomes" id="UP000596742"/>
    </source>
</evidence>
<comment type="caution">
    <text evidence="1">The sequence shown here is derived from an EMBL/GenBank/DDBJ whole genome shotgun (WGS) entry which is preliminary data.</text>
</comment>
<evidence type="ECO:0000313" key="1">
    <source>
        <dbReference type="EMBL" id="VDI54653.1"/>
    </source>
</evidence>
<dbReference type="OrthoDB" id="6196084at2759"/>
<accession>A0A8B6FSC9</accession>